<evidence type="ECO:0000313" key="2">
    <source>
        <dbReference type="EMBL" id="BAS90819.1"/>
    </source>
</evidence>
<feature type="region of interest" description="Disordered" evidence="1">
    <location>
        <begin position="12"/>
        <end position="39"/>
    </location>
</feature>
<reference evidence="2 3" key="2">
    <citation type="journal article" date="2013" name="Plant Cell Physiol.">
        <title>Rice Annotation Project Database (RAP-DB): an integrative and interactive database for rice genomics.</title>
        <authorList>
            <person name="Sakai H."/>
            <person name="Lee S.S."/>
            <person name="Tanaka T."/>
            <person name="Numa H."/>
            <person name="Kim J."/>
            <person name="Kawahara Y."/>
            <person name="Wakimoto H."/>
            <person name="Yang C.C."/>
            <person name="Iwamoto M."/>
            <person name="Abe T."/>
            <person name="Yamada Y."/>
            <person name="Muto A."/>
            <person name="Inokuchi H."/>
            <person name="Ikemura T."/>
            <person name="Matsumoto T."/>
            <person name="Sasaki T."/>
            <person name="Itoh T."/>
        </authorList>
    </citation>
    <scope>NUCLEOTIDE SEQUENCE [LARGE SCALE GENOMIC DNA]</scope>
    <source>
        <strain evidence="3">cv. Nipponbare</strain>
    </source>
</reference>
<proteinExistence type="predicted"/>
<dbReference type="EMBL" id="AP014960">
    <property type="protein sequence ID" value="BAS90819.1"/>
    <property type="molecule type" value="Genomic_DNA"/>
</dbReference>
<dbReference type="AlphaFoldDB" id="A0A0P0WEC9"/>
<dbReference type="Proteomes" id="UP000059680">
    <property type="component" value="Chromosome 4"/>
</dbReference>
<evidence type="ECO:0000313" key="3">
    <source>
        <dbReference type="Proteomes" id="UP000059680"/>
    </source>
</evidence>
<dbReference type="STRING" id="39947.A0A0P0WEC9"/>
<evidence type="ECO:0000256" key="1">
    <source>
        <dbReference type="SAM" id="MobiDB-lite"/>
    </source>
</evidence>
<name>A0A0P0WEC9_ORYSJ</name>
<dbReference type="Gramene" id="Os04t0599100-01">
    <property type="protein sequence ID" value="Os04t0599100-01"/>
    <property type="gene ID" value="Os04g0599100"/>
</dbReference>
<accession>A0A0P0WEC9</accession>
<keyword evidence="3" id="KW-1185">Reference proteome</keyword>
<feature type="region of interest" description="Disordered" evidence="1">
    <location>
        <begin position="61"/>
        <end position="88"/>
    </location>
</feature>
<feature type="non-terminal residue" evidence="2">
    <location>
        <position position="1"/>
    </location>
</feature>
<protein>
    <submittedName>
        <fullName evidence="2">Os04g0599100 protein</fullName>
    </submittedName>
</protein>
<sequence length="88" mass="9266">VWWGWSFRAWSTGHGSAARAGGGGGGRRGRGGVWGGGNRHHRLLAGDHRVGAATERVMVAREDTRARRAPGVSGNVAEDRNSGQAPRP</sequence>
<organism evidence="2 3">
    <name type="scientific">Oryza sativa subsp. japonica</name>
    <name type="common">Rice</name>
    <dbReference type="NCBI Taxonomy" id="39947"/>
    <lineage>
        <taxon>Eukaryota</taxon>
        <taxon>Viridiplantae</taxon>
        <taxon>Streptophyta</taxon>
        <taxon>Embryophyta</taxon>
        <taxon>Tracheophyta</taxon>
        <taxon>Spermatophyta</taxon>
        <taxon>Magnoliopsida</taxon>
        <taxon>Liliopsida</taxon>
        <taxon>Poales</taxon>
        <taxon>Poaceae</taxon>
        <taxon>BOP clade</taxon>
        <taxon>Oryzoideae</taxon>
        <taxon>Oryzeae</taxon>
        <taxon>Oryzinae</taxon>
        <taxon>Oryza</taxon>
        <taxon>Oryza sativa</taxon>
    </lineage>
</organism>
<dbReference type="PaxDb" id="39947-A0A0P0WEC9"/>
<gene>
    <name evidence="2" type="ordered locus">Os04g0599100</name>
    <name evidence="2" type="ORF">OSNPB_040599100</name>
</gene>
<dbReference type="InParanoid" id="A0A0P0WEC9"/>
<feature type="compositionally biased region" description="Gly residues" evidence="1">
    <location>
        <begin position="20"/>
        <end position="37"/>
    </location>
</feature>
<reference evidence="2 3" key="3">
    <citation type="journal article" date="2013" name="Rice">
        <title>Improvement of the Oryza sativa Nipponbare reference genome using next generation sequence and optical map data.</title>
        <authorList>
            <person name="Kawahara Y."/>
            <person name="de la Bastide M."/>
            <person name="Hamilton J.P."/>
            <person name="Kanamori H."/>
            <person name="McCombie W.R."/>
            <person name="Ouyang S."/>
            <person name="Schwartz D.C."/>
            <person name="Tanaka T."/>
            <person name="Wu J."/>
            <person name="Zhou S."/>
            <person name="Childs K.L."/>
            <person name="Davidson R.M."/>
            <person name="Lin H."/>
            <person name="Quesada-Ocampo L."/>
            <person name="Vaillancourt B."/>
            <person name="Sakai H."/>
            <person name="Lee S.S."/>
            <person name="Kim J."/>
            <person name="Numa H."/>
            <person name="Itoh T."/>
            <person name="Buell C.R."/>
            <person name="Matsumoto T."/>
        </authorList>
    </citation>
    <scope>NUCLEOTIDE SEQUENCE [LARGE SCALE GENOMIC DNA]</scope>
    <source>
        <strain evidence="3">cv. Nipponbare</strain>
    </source>
</reference>
<reference evidence="3" key="1">
    <citation type="journal article" date="2005" name="Nature">
        <title>The map-based sequence of the rice genome.</title>
        <authorList>
            <consortium name="International rice genome sequencing project (IRGSP)"/>
            <person name="Matsumoto T."/>
            <person name="Wu J."/>
            <person name="Kanamori H."/>
            <person name="Katayose Y."/>
            <person name="Fujisawa M."/>
            <person name="Namiki N."/>
            <person name="Mizuno H."/>
            <person name="Yamamoto K."/>
            <person name="Antonio B.A."/>
            <person name="Baba T."/>
            <person name="Sakata K."/>
            <person name="Nagamura Y."/>
            <person name="Aoki H."/>
            <person name="Arikawa K."/>
            <person name="Arita K."/>
            <person name="Bito T."/>
            <person name="Chiden Y."/>
            <person name="Fujitsuka N."/>
            <person name="Fukunaka R."/>
            <person name="Hamada M."/>
            <person name="Harada C."/>
            <person name="Hayashi A."/>
            <person name="Hijishita S."/>
            <person name="Honda M."/>
            <person name="Hosokawa S."/>
            <person name="Ichikawa Y."/>
            <person name="Idonuma A."/>
            <person name="Iijima M."/>
            <person name="Ikeda M."/>
            <person name="Ikeno M."/>
            <person name="Ito K."/>
            <person name="Ito S."/>
            <person name="Ito T."/>
            <person name="Ito Y."/>
            <person name="Ito Y."/>
            <person name="Iwabuchi A."/>
            <person name="Kamiya K."/>
            <person name="Karasawa W."/>
            <person name="Kurita K."/>
            <person name="Katagiri S."/>
            <person name="Kikuta A."/>
            <person name="Kobayashi H."/>
            <person name="Kobayashi N."/>
            <person name="Machita K."/>
            <person name="Maehara T."/>
            <person name="Masukawa M."/>
            <person name="Mizubayashi T."/>
            <person name="Mukai Y."/>
            <person name="Nagasaki H."/>
            <person name="Nagata Y."/>
            <person name="Naito S."/>
            <person name="Nakashima M."/>
            <person name="Nakama Y."/>
            <person name="Nakamichi Y."/>
            <person name="Nakamura M."/>
            <person name="Meguro A."/>
            <person name="Negishi M."/>
            <person name="Ohta I."/>
            <person name="Ohta T."/>
            <person name="Okamoto M."/>
            <person name="Ono N."/>
            <person name="Saji S."/>
            <person name="Sakaguchi M."/>
            <person name="Sakai K."/>
            <person name="Shibata M."/>
            <person name="Shimokawa T."/>
            <person name="Song J."/>
            <person name="Takazaki Y."/>
            <person name="Terasawa K."/>
            <person name="Tsugane M."/>
            <person name="Tsuji K."/>
            <person name="Ueda S."/>
            <person name="Waki K."/>
            <person name="Yamagata H."/>
            <person name="Yamamoto M."/>
            <person name="Yamamoto S."/>
            <person name="Yamane H."/>
            <person name="Yoshiki S."/>
            <person name="Yoshihara R."/>
            <person name="Yukawa K."/>
            <person name="Zhong H."/>
            <person name="Yano M."/>
            <person name="Yuan Q."/>
            <person name="Ouyang S."/>
            <person name="Liu J."/>
            <person name="Jones K.M."/>
            <person name="Gansberger K."/>
            <person name="Moffat K."/>
            <person name="Hill J."/>
            <person name="Bera J."/>
            <person name="Fadrosh D."/>
            <person name="Jin S."/>
            <person name="Johri S."/>
            <person name="Kim M."/>
            <person name="Overton L."/>
            <person name="Reardon M."/>
            <person name="Tsitrin T."/>
            <person name="Vuong H."/>
            <person name="Weaver B."/>
            <person name="Ciecko A."/>
            <person name="Tallon L."/>
            <person name="Jackson J."/>
            <person name="Pai G."/>
            <person name="Aken S.V."/>
            <person name="Utterback T."/>
            <person name="Reidmuller S."/>
            <person name="Feldblyum T."/>
            <person name="Hsiao J."/>
            <person name="Zismann V."/>
            <person name="Iobst S."/>
            <person name="de Vazeille A.R."/>
            <person name="Buell C.R."/>
            <person name="Ying K."/>
            <person name="Li Y."/>
            <person name="Lu T."/>
            <person name="Huang Y."/>
            <person name="Zhao Q."/>
            <person name="Feng Q."/>
            <person name="Zhang L."/>
            <person name="Zhu J."/>
            <person name="Weng Q."/>
            <person name="Mu J."/>
            <person name="Lu Y."/>
            <person name="Fan D."/>
            <person name="Liu Y."/>
            <person name="Guan J."/>
            <person name="Zhang Y."/>
            <person name="Yu S."/>
            <person name="Liu X."/>
            <person name="Zhang Y."/>
            <person name="Hong G."/>
            <person name="Han B."/>
            <person name="Choisne N."/>
            <person name="Demange N."/>
            <person name="Orjeda G."/>
            <person name="Samain S."/>
            <person name="Cattolico L."/>
            <person name="Pelletier E."/>
            <person name="Couloux A."/>
            <person name="Segurens B."/>
            <person name="Wincker P."/>
            <person name="D'Hont A."/>
            <person name="Scarpelli C."/>
            <person name="Weissenbach J."/>
            <person name="Salanoubat M."/>
            <person name="Quetier F."/>
            <person name="Yu Y."/>
            <person name="Kim H.R."/>
            <person name="Rambo T."/>
            <person name="Currie J."/>
            <person name="Collura K."/>
            <person name="Luo M."/>
            <person name="Yang T."/>
            <person name="Ammiraju J.S.S."/>
            <person name="Engler F."/>
            <person name="Soderlund C."/>
            <person name="Wing R.A."/>
            <person name="Palmer L.E."/>
            <person name="de la Bastide M."/>
            <person name="Spiegel L."/>
            <person name="Nascimento L."/>
            <person name="Zutavern T."/>
            <person name="O'Shaughnessy A."/>
            <person name="Dike S."/>
            <person name="Dedhia N."/>
            <person name="Preston R."/>
            <person name="Balija V."/>
            <person name="McCombie W.R."/>
            <person name="Chow T."/>
            <person name="Chen H."/>
            <person name="Chung M."/>
            <person name="Chen C."/>
            <person name="Shaw J."/>
            <person name="Wu H."/>
            <person name="Hsiao K."/>
            <person name="Chao Y."/>
            <person name="Chu M."/>
            <person name="Cheng C."/>
            <person name="Hour A."/>
            <person name="Lee P."/>
            <person name="Lin S."/>
            <person name="Lin Y."/>
            <person name="Liou J."/>
            <person name="Liu S."/>
            <person name="Hsing Y."/>
            <person name="Raghuvanshi S."/>
            <person name="Mohanty A."/>
            <person name="Bharti A.K."/>
            <person name="Gaur A."/>
            <person name="Gupta V."/>
            <person name="Kumar D."/>
            <person name="Ravi V."/>
            <person name="Vij S."/>
            <person name="Kapur A."/>
            <person name="Khurana P."/>
            <person name="Khurana P."/>
            <person name="Khurana J.P."/>
            <person name="Tyagi A.K."/>
            <person name="Gaikwad K."/>
            <person name="Singh A."/>
            <person name="Dalal V."/>
            <person name="Srivastava S."/>
            <person name="Dixit A."/>
            <person name="Pal A.K."/>
            <person name="Ghazi I.A."/>
            <person name="Yadav M."/>
            <person name="Pandit A."/>
            <person name="Bhargava A."/>
            <person name="Sureshbabu K."/>
            <person name="Batra K."/>
            <person name="Sharma T.R."/>
            <person name="Mohapatra T."/>
            <person name="Singh N.K."/>
            <person name="Messing J."/>
            <person name="Nelson A.B."/>
            <person name="Fuks G."/>
            <person name="Kavchok S."/>
            <person name="Keizer G."/>
            <person name="Linton E."/>
            <person name="Llaca V."/>
            <person name="Song R."/>
            <person name="Tanyolac B."/>
            <person name="Young S."/>
            <person name="Ho-Il K."/>
            <person name="Hahn J.H."/>
            <person name="Sangsakoo G."/>
            <person name="Vanavichit A."/>
            <person name="de Mattos Luiz.A.T."/>
            <person name="Zimmer P.D."/>
            <person name="Malone G."/>
            <person name="Dellagostin O."/>
            <person name="de Oliveira A.C."/>
            <person name="Bevan M."/>
            <person name="Bancroft I."/>
            <person name="Minx P."/>
            <person name="Cordum H."/>
            <person name="Wilson R."/>
            <person name="Cheng Z."/>
            <person name="Jin W."/>
            <person name="Jiang J."/>
            <person name="Leong S.A."/>
            <person name="Iwama H."/>
            <person name="Gojobori T."/>
            <person name="Itoh T."/>
            <person name="Niimura Y."/>
            <person name="Fujii Y."/>
            <person name="Habara T."/>
            <person name="Sakai H."/>
            <person name="Sato Y."/>
            <person name="Wilson G."/>
            <person name="Kumar K."/>
            <person name="McCouch S."/>
            <person name="Juretic N."/>
            <person name="Hoen D."/>
            <person name="Wright S."/>
            <person name="Bruskiewich R."/>
            <person name="Bureau T."/>
            <person name="Miyao A."/>
            <person name="Hirochika H."/>
            <person name="Nishikawa T."/>
            <person name="Kadowaki K."/>
            <person name="Sugiura M."/>
            <person name="Burr B."/>
            <person name="Sasaki T."/>
        </authorList>
    </citation>
    <scope>NUCLEOTIDE SEQUENCE [LARGE SCALE GENOMIC DNA]</scope>
    <source>
        <strain evidence="3">cv. Nipponbare</strain>
    </source>
</reference>